<dbReference type="PANTHER" id="PTHR11139">
    <property type="entry name" value="ATAXIA TELANGIECTASIA MUTATED ATM -RELATED"/>
    <property type="match status" value="1"/>
</dbReference>
<evidence type="ECO:0000256" key="3">
    <source>
        <dbReference type="ARBA" id="ARBA00047899"/>
    </source>
</evidence>
<reference evidence="8" key="1">
    <citation type="submission" date="2016-10" db="EMBL/GenBank/DDBJ databases">
        <authorList>
            <person name="Benchimol M."/>
            <person name="Almeida L.G."/>
            <person name="Vasconcelos A.T."/>
            <person name="Perreira-Neves A."/>
            <person name="Rosa I.A."/>
            <person name="Tasca T."/>
            <person name="Bogo M.R."/>
            <person name="de Souza W."/>
        </authorList>
    </citation>
    <scope>NUCLEOTIDE SEQUENCE [LARGE SCALE GENOMIC DNA]</scope>
    <source>
        <strain evidence="8">K</strain>
    </source>
</reference>
<evidence type="ECO:0000256" key="4">
    <source>
        <dbReference type="ARBA" id="ARBA00048679"/>
    </source>
</evidence>
<evidence type="ECO:0000256" key="2">
    <source>
        <dbReference type="ARBA" id="ARBA00022737"/>
    </source>
</evidence>
<dbReference type="InterPro" id="IPR009076">
    <property type="entry name" value="FRB_dom"/>
</dbReference>
<feature type="domain" description="FAT" evidence="6">
    <location>
        <begin position="1157"/>
        <end position="1665"/>
    </location>
</feature>
<comment type="catalytic activity">
    <reaction evidence="4">
        <text>L-seryl-[protein] + ATP = O-phospho-L-seryl-[protein] + ADP + H(+)</text>
        <dbReference type="Rhea" id="RHEA:17989"/>
        <dbReference type="Rhea" id="RHEA-COMP:9863"/>
        <dbReference type="Rhea" id="RHEA-COMP:11604"/>
        <dbReference type="ChEBI" id="CHEBI:15378"/>
        <dbReference type="ChEBI" id="CHEBI:29999"/>
        <dbReference type="ChEBI" id="CHEBI:30616"/>
        <dbReference type="ChEBI" id="CHEBI:83421"/>
        <dbReference type="ChEBI" id="CHEBI:456216"/>
        <dbReference type="EC" id="2.7.11.1"/>
    </reaction>
</comment>
<dbReference type="CDD" id="cd05169">
    <property type="entry name" value="PIKKc_TOR"/>
    <property type="match status" value="1"/>
</dbReference>
<dbReference type="PROSITE" id="PS51189">
    <property type="entry name" value="FAT"/>
    <property type="match status" value="1"/>
</dbReference>
<dbReference type="GO" id="GO:0005737">
    <property type="term" value="C:cytoplasm"/>
    <property type="evidence" value="ECO:0007669"/>
    <property type="project" value="TreeGrafter"/>
</dbReference>
<dbReference type="PANTHER" id="PTHR11139:SF9">
    <property type="entry name" value="SERINE_THREONINE-PROTEIN KINASE MTOR"/>
    <property type="match status" value="1"/>
</dbReference>
<dbReference type="InterPro" id="IPR003152">
    <property type="entry name" value="FATC_dom"/>
</dbReference>
<dbReference type="GO" id="GO:0044877">
    <property type="term" value="F:protein-containing complex binding"/>
    <property type="evidence" value="ECO:0007669"/>
    <property type="project" value="InterPro"/>
</dbReference>
<dbReference type="Gene3D" id="1.25.10.10">
    <property type="entry name" value="Leucine-rich Repeat Variant"/>
    <property type="match status" value="2"/>
</dbReference>
<dbReference type="SMART" id="SM01343">
    <property type="entry name" value="FATC"/>
    <property type="match status" value="1"/>
</dbReference>
<dbReference type="Pfam" id="PF02260">
    <property type="entry name" value="FATC"/>
    <property type="match status" value="1"/>
</dbReference>
<dbReference type="InterPro" id="IPR050517">
    <property type="entry name" value="DDR_Repair_Kinase"/>
</dbReference>
<dbReference type="SUPFAM" id="SSF56112">
    <property type="entry name" value="Protein kinase-like (PK-like)"/>
    <property type="match status" value="1"/>
</dbReference>
<dbReference type="Gene3D" id="3.30.1010.10">
    <property type="entry name" value="Phosphatidylinositol 3-kinase Catalytic Subunit, Chain A, domain 4"/>
    <property type="match status" value="1"/>
</dbReference>
<comment type="catalytic activity">
    <reaction evidence="3">
        <text>L-threonyl-[protein] + ATP = O-phospho-L-threonyl-[protein] + ADP + H(+)</text>
        <dbReference type="Rhea" id="RHEA:46608"/>
        <dbReference type="Rhea" id="RHEA-COMP:11060"/>
        <dbReference type="Rhea" id="RHEA-COMP:11605"/>
        <dbReference type="ChEBI" id="CHEBI:15378"/>
        <dbReference type="ChEBI" id="CHEBI:30013"/>
        <dbReference type="ChEBI" id="CHEBI:30616"/>
        <dbReference type="ChEBI" id="CHEBI:61977"/>
        <dbReference type="ChEBI" id="CHEBI:456216"/>
        <dbReference type="EC" id="2.7.11.1"/>
    </reaction>
</comment>
<keyword evidence="9" id="KW-1185">Reference proteome</keyword>
<dbReference type="Pfam" id="PF00454">
    <property type="entry name" value="PI3_PI4_kinase"/>
    <property type="match status" value="1"/>
</dbReference>
<dbReference type="GO" id="GO:0031929">
    <property type="term" value="P:TOR signaling"/>
    <property type="evidence" value="ECO:0007669"/>
    <property type="project" value="TreeGrafter"/>
</dbReference>
<dbReference type="InterPro" id="IPR003151">
    <property type="entry name" value="PIK-rel_kinase_FAT"/>
</dbReference>
<dbReference type="FunFam" id="1.10.1070.11:FF:000029">
    <property type="entry name" value="Serine/threonine-protein kinase TOR"/>
    <property type="match status" value="1"/>
</dbReference>
<dbReference type="InterPro" id="IPR014009">
    <property type="entry name" value="PIK_FAT"/>
</dbReference>
<protein>
    <submittedName>
        <fullName evidence="8">PIKK family atypical protein kinase</fullName>
    </submittedName>
</protein>
<dbReference type="GO" id="GO:0005634">
    <property type="term" value="C:nucleus"/>
    <property type="evidence" value="ECO:0007669"/>
    <property type="project" value="TreeGrafter"/>
</dbReference>
<dbReference type="SMART" id="SM00146">
    <property type="entry name" value="PI3Kc"/>
    <property type="match status" value="1"/>
</dbReference>
<evidence type="ECO:0000313" key="9">
    <source>
        <dbReference type="Proteomes" id="UP000179807"/>
    </source>
</evidence>
<feature type="domain" description="PI3K/PI4K catalytic" evidence="5">
    <location>
        <begin position="1828"/>
        <end position="2140"/>
    </location>
</feature>
<dbReference type="Pfam" id="PF02259">
    <property type="entry name" value="FAT"/>
    <property type="match status" value="1"/>
</dbReference>
<accession>A0A1J4JQD4</accession>
<feature type="domain" description="FATC" evidence="7">
    <location>
        <begin position="2132"/>
        <end position="2164"/>
    </location>
</feature>
<dbReference type="InterPro" id="IPR011989">
    <property type="entry name" value="ARM-like"/>
</dbReference>
<evidence type="ECO:0000313" key="8">
    <source>
        <dbReference type="EMBL" id="OHT01329.1"/>
    </source>
</evidence>
<dbReference type="Pfam" id="PF08771">
    <property type="entry name" value="FRB_dom"/>
    <property type="match status" value="1"/>
</dbReference>
<dbReference type="SMART" id="SM01345">
    <property type="entry name" value="Rapamycin_bind"/>
    <property type="match status" value="1"/>
</dbReference>
<dbReference type="InterPro" id="IPR016024">
    <property type="entry name" value="ARM-type_fold"/>
</dbReference>
<dbReference type="RefSeq" id="XP_068354465.1">
    <property type="nucleotide sequence ID" value="XM_068493747.1"/>
</dbReference>
<dbReference type="GO" id="GO:0031932">
    <property type="term" value="C:TORC2 complex"/>
    <property type="evidence" value="ECO:0007669"/>
    <property type="project" value="TreeGrafter"/>
</dbReference>
<comment type="caution">
    <text evidence="8">The sequence shown here is derived from an EMBL/GenBank/DDBJ whole genome shotgun (WGS) entry which is preliminary data.</text>
</comment>
<evidence type="ECO:0000256" key="1">
    <source>
        <dbReference type="ARBA" id="ARBA00011031"/>
    </source>
</evidence>
<keyword evidence="8" id="KW-0808">Transferase</keyword>
<dbReference type="GeneID" id="94828451"/>
<dbReference type="EMBL" id="MLAK01000915">
    <property type="protein sequence ID" value="OHT01329.1"/>
    <property type="molecule type" value="Genomic_DNA"/>
</dbReference>
<proteinExistence type="inferred from homology"/>
<dbReference type="SUPFAM" id="SSF48371">
    <property type="entry name" value="ARM repeat"/>
    <property type="match status" value="1"/>
</dbReference>
<evidence type="ECO:0000259" key="7">
    <source>
        <dbReference type="PROSITE" id="PS51190"/>
    </source>
</evidence>
<dbReference type="GO" id="GO:0004674">
    <property type="term" value="F:protein serine/threonine kinase activity"/>
    <property type="evidence" value="ECO:0007669"/>
    <property type="project" value="UniProtKB-EC"/>
</dbReference>
<dbReference type="VEuPathDB" id="TrichDB:TRFO_07551"/>
<dbReference type="InterPro" id="IPR000403">
    <property type="entry name" value="PI3/4_kinase_cat_dom"/>
</dbReference>
<dbReference type="Proteomes" id="UP000179807">
    <property type="component" value="Unassembled WGS sequence"/>
</dbReference>
<dbReference type="InterPro" id="IPR011009">
    <property type="entry name" value="Kinase-like_dom_sf"/>
</dbReference>
<organism evidence="8 9">
    <name type="scientific">Tritrichomonas foetus</name>
    <dbReference type="NCBI Taxonomy" id="1144522"/>
    <lineage>
        <taxon>Eukaryota</taxon>
        <taxon>Metamonada</taxon>
        <taxon>Parabasalia</taxon>
        <taxon>Tritrichomonadida</taxon>
        <taxon>Tritrichomonadidae</taxon>
        <taxon>Tritrichomonas</taxon>
    </lineage>
</organism>
<keyword evidence="2" id="KW-0677">Repeat</keyword>
<dbReference type="Gene3D" id="1.10.1070.11">
    <property type="entry name" value="Phosphatidylinositol 3-/4-kinase, catalytic domain"/>
    <property type="match status" value="1"/>
</dbReference>
<dbReference type="GO" id="GO:0031931">
    <property type="term" value="C:TORC1 complex"/>
    <property type="evidence" value="ECO:0007669"/>
    <property type="project" value="TreeGrafter"/>
</dbReference>
<dbReference type="OrthoDB" id="381190at2759"/>
<keyword evidence="8" id="KW-0418">Kinase</keyword>
<name>A0A1J4JQD4_9EUKA</name>
<dbReference type="InterPro" id="IPR036940">
    <property type="entry name" value="PI3/4_kinase_cat_sf"/>
</dbReference>
<dbReference type="InterPro" id="IPR026683">
    <property type="entry name" value="TOR_cat"/>
</dbReference>
<gene>
    <name evidence="8" type="ORF">TRFO_07551</name>
</gene>
<dbReference type="PROSITE" id="PS51190">
    <property type="entry name" value="FATC"/>
    <property type="match status" value="1"/>
</dbReference>
<evidence type="ECO:0000259" key="5">
    <source>
        <dbReference type="PROSITE" id="PS50290"/>
    </source>
</evidence>
<dbReference type="GO" id="GO:0016242">
    <property type="term" value="P:negative regulation of macroautophagy"/>
    <property type="evidence" value="ECO:0007669"/>
    <property type="project" value="TreeGrafter"/>
</dbReference>
<comment type="similarity">
    <text evidence="1">Belongs to the PI3/PI4-kinase family.</text>
</comment>
<dbReference type="PROSITE" id="PS50290">
    <property type="entry name" value="PI3_4_KINASE_3"/>
    <property type="match status" value="1"/>
</dbReference>
<evidence type="ECO:0000259" key="6">
    <source>
        <dbReference type="PROSITE" id="PS51189"/>
    </source>
</evidence>
<sequence length="2164" mass="248639">MEGFVSPSHKYTDFFQPEELTDYIQWKIKRKQLVKMMGSKFLSVTEQELISWYSNWEHDALELSKSTSQNSLLSSFLIISILHYYRRDIQFIENFFYIIAQNLQSTQIDVSLTAAAVIKYFTKEGSDITLYLKQLVKSADSIFQKHTVQSYFNALLILHSVAKYVTEDVFQVTTKIIPELLTCVFSSDELIRNKAVQVFYTHVKSLPNECSSFIEGIVFDCRKAIANPDESYVLGSILLIKSLYPIASFYIQPPAIILQILNYFKSFSPELSIAAINLIEFFGKVAPNCLPMTLQQSSLTMVMGKCHQYTENGQLLISFANLLKVFQPECIPIFDILAMISMHIEMHGDVGFMVLNNLLKMFPNQQLSDVIFSVVQPDLNYLKVLKKQKCFIPSFKNKLLETFYTGIKKDVFKDEIIALKILQKFMPSIFDNPITPFEAIRPIFDSESEEVRLELVKTLRHLNIHDANHALLRMAVFDPSKDVRLSAIHQLYKCKENIQVDMIQLLLADTSYKVRRTAISLIWTFAKQNPLRPIPFISNYLKQMLISETSPSNSSRSAKACSLLPKVAKYLIDDTPSFIPYLTWICVALLCGDDPFPDFPENVGSQFNDLRKVFNQDFIADDFTLNYSPKDPNLYHVFQIENSKYSSNRAKYLFDTLRTLSPYLYRFIYQVIPVFASTFRVPQTDIVLIAALKALISIVSICDQSINFADLSPGLLPSLFKLLGDNCSEEVAVYILKAAGTMGASFSGFYKINDELFDPSNLNDSVFKYLCRSEMTPRLLEILAIIITQESEAGIPYLDQIIPPLISTIENSNATNLFQALELIVWKCNFYIQPYLDIIEPLLINFISNLSCLYLCVQLSYQLKTVFTPIASHIFPIILNNLQELDPPYIQPAYKLIAFIITFQRQNFDIFLNNVYQRVSNGWKPPTQLLLCILRILKFNSFSFFCARIMQLCLKLLPYKHLSDLILQIIYFLVLYNNVPAEFIDSAFIKKYSTKLAQLKNVINYQPYIRGKVSFLKDINLKPRYDRLTKFINEKLNMMTKKENVTKKASNYAFSSVSDPTFNNSSKWLYELTTPIFSCSPLPAIRSCTQLVLHSHQLRTDLFPIAFLSCWRVASKAEKKNISNMISNIFSQFSSIDPLLLILAETLDRAGCPLMIPNDLIASKCTSPALRVYFLNNHLYNSPISKNTIDSLLTVNSTMGRLDCARGLLSRVSPNMTQKDSGKWFEQLGEWVKALAIYEKEPDSIERSTALIRCYGHLEHWETIRNMVPIFEQMNINERYDTALWFAWAFYHVGDFEQVKHYEKFFSPNDPKQLIFTVLYLISSDQLDLAGPCIENGFKILVKDRGVFNGSDTGLATKLLVSAQHLIELKEALKTKKHISNVVPKMWKNRLEGFRHGSDAWMKLIEIRSLLLSPAEHIDACLKMISTLRKERKWRLIDGYFNRLFSSINSPKVILADVKIKWARGQQCEAISLISCFNRHIDGESTEMDSLFEGIGEPDTKLRARLLRIQGNMQYQICGSENLESVKECFKRSLKLNDLDYRSWAGLAYVSSRMINYFDDKSSLAYDVVTSFLKATQIHPESSLEFLCQLFSIFSQYGNNLEIENLTKEITSLPVHTIAQVVPQLVGHIAHPSEKVRNVVKSILECYGISHFETVFYSLNFSCLSGDKNKSSISNEIMFKIKLPHIHTHADALLFVDGMRMAAINWFEQWISTIGVAIKFIKNNDFQSLKKLLDDQFEEVKHPRCEFDALFAKTFHQTIQDCKTLFDKHDPNLPYALINFQKELDGQLRKIDQIQLNKISVDLAEKRHFHLSVPGQFEENEPPKIFMIDPNFTVLRTQQHPRSVFIIDENGKKWRFLLKGKEDLRLDQRIMQLFRLINTLLTNDRLTSSLEIKIEQYPIIPFAKDCGLIGWVGGADTLQHLVTELRSMKNIPQLLEINILHEMIGPTSGTQTYFQRRETFEQIVSQAPATELRDIIWLKSPNPEAWLQRVDNFTKSTGLMSITGYVIGLGDRHPSNMMIQRDTGRVIHIDFGDSFESAMRRTSFPERVPFRLTRMIVNAFDCGGIDGLFRRTCEDAMNVLREHKTSIAAQLEIFVHEPIFSGFANQSAKSLLDRISKKLMGQDPLPEGENQVELDVSKQVDSLINIAKDPNNYMQHYLGWCPFW</sequence>